<evidence type="ECO:0000313" key="2">
    <source>
        <dbReference type="EMBL" id="PWW83293.1"/>
    </source>
</evidence>
<dbReference type="Pfam" id="PF06445">
    <property type="entry name" value="GyrI-like"/>
    <property type="match status" value="1"/>
</dbReference>
<evidence type="ECO:0000259" key="1">
    <source>
        <dbReference type="SMART" id="SM00871"/>
    </source>
</evidence>
<dbReference type="OrthoDB" id="282744at2"/>
<proteinExistence type="predicted"/>
<dbReference type="EMBL" id="PDNZ01000001">
    <property type="protein sequence ID" value="PWW83293.1"/>
    <property type="molecule type" value="Genomic_DNA"/>
</dbReference>
<dbReference type="InterPro" id="IPR011256">
    <property type="entry name" value="Reg_factor_effector_dom_sf"/>
</dbReference>
<dbReference type="InterPro" id="IPR050908">
    <property type="entry name" value="SmbC-like"/>
</dbReference>
<organism evidence="2 3">
    <name type="scientific">Prosthecochloris marina</name>
    <dbReference type="NCBI Taxonomy" id="2017681"/>
    <lineage>
        <taxon>Bacteria</taxon>
        <taxon>Pseudomonadati</taxon>
        <taxon>Chlorobiota</taxon>
        <taxon>Chlorobiia</taxon>
        <taxon>Chlorobiales</taxon>
        <taxon>Chlorobiaceae</taxon>
        <taxon>Prosthecochloris</taxon>
    </lineage>
</organism>
<keyword evidence="3" id="KW-1185">Reference proteome</keyword>
<feature type="domain" description="AraC effector-binding" evidence="1">
    <location>
        <begin position="4"/>
        <end position="162"/>
    </location>
</feature>
<dbReference type="InterPro" id="IPR029442">
    <property type="entry name" value="GyrI-like"/>
</dbReference>
<name>A0A317T979_9CHLB</name>
<dbReference type="SUPFAM" id="SSF55136">
    <property type="entry name" value="Probable bacterial effector-binding domain"/>
    <property type="match status" value="1"/>
</dbReference>
<protein>
    <submittedName>
        <fullName evidence="2">Transcriptional regulator</fullName>
    </submittedName>
</protein>
<dbReference type="PANTHER" id="PTHR40055:SF1">
    <property type="entry name" value="TRANSCRIPTIONAL REGULATOR YGIV-RELATED"/>
    <property type="match status" value="1"/>
</dbReference>
<accession>A0A317T979</accession>
<dbReference type="SMART" id="SM00871">
    <property type="entry name" value="AraC_E_bind"/>
    <property type="match status" value="1"/>
</dbReference>
<dbReference type="AlphaFoldDB" id="A0A317T979"/>
<reference evidence="3" key="1">
    <citation type="submission" date="2017-10" db="EMBL/GenBank/DDBJ databases">
        <authorList>
            <person name="Gaisin V.A."/>
            <person name="Rysina M.S."/>
            <person name="Grouzdev D.S."/>
        </authorList>
    </citation>
    <scope>NUCLEOTIDE SEQUENCE [LARGE SCALE GENOMIC DNA]</scope>
    <source>
        <strain evidence="3">V1</strain>
    </source>
</reference>
<sequence length="164" mass="18504">MKNEEPQIKELAERDVACVSFTGNYVGNAQVFANLFNKLGEWAAPRGLMGPETVFLSAYQDDPETTPPDELTLECCMSIPAGTEVDGDIRKKVLPGGRYVVMHAELEGPEEYGKAWEMLAEWIQRSGQEMVDMSRPSYEVYLNNPEEHPAKHHIIEICMSVKKR</sequence>
<evidence type="ECO:0000313" key="3">
    <source>
        <dbReference type="Proteomes" id="UP000246278"/>
    </source>
</evidence>
<dbReference type="RefSeq" id="WP_110022173.1">
    <property type="nucleotide sequence ID" value="NZ_PDNZ01000001.1"/>
</dbReference>
<gene>
    <name evidence="2" type="ORF">CR164_01695</name>
</gene>
<dbReference type="InterPro" id="IPR010499">
    <property type="entry name" value="AraC_E-bd"/>
</dbReference>
<dbReference type="Proteomes" id="UP000246278">
    <property type="component" value="Unassembled WGS sequence"/>
</dbReference>
<dbReference type="Gene3D" id="3.20.80.10">
    <property type="entry name" value="Regulatory factor, effector binding domain"/>
    <property type="match status" value="1"/>
</dbReference>
<dbReference type="PANTHER" id="PTHR40055">
    <property type="entry name" value="TRANSCRIPTIONAL REGULATOR YGIV-RELATED"/>
    <property type="match status" value="1"/>
</dbReference>
<comment type="caution">
    <text evidence="2">The sequence shown here is derived from an EMBL/GenBank/DDBJ whole genome shotgun (WGS) entry which is preliminary data.</text>
</comment>